<dbReference type="Gene3D" id="3.30.470.10">
    <property type="match status" value="1"/>
</dbReference>
<sequence>MASPPNFQITTTIRYDPELSTNTSISIPASCPSPSRSPYYLLSYHRDRLLSAARDFQWDAAIAVLQQQQPNEDAPDAAAAARLANVLNKSIPDPAQPWKLRVLLNESGNFTVEATPTTPFPSHILLLPSNKSTSFSDLAREDDDTQQPWLLRIDTQPTHPSLFTTHKTTMRDEYTASRERAGISSPRDRIEVVIWNPAGEVMEGSITTVYFRRKRRRGQLSSSAVDEKEEMDGDEWVTPPLSCGGNAATSRRYALASGMCSEEVVRVEDLVDGEEVWVSNGVRGFMPAIFERGGEMGNS</sequence>
<evidence type="ECO:0008006" key="3">
    <source>
        <dbReference type="Google" id="ProtNLM"/>
    </source>
</evidence>
<gene>
    <name evidence="1" type="ORF">AJ80_05718</name>
</gene>
<dbReference type="InterPro" id="IPR001544">
    <property type="entry name" value="Aminotrans_IV"/>
</dbReference>
<dbReference type="InterPro" id="IPR036038">
    <property type="entry name" value="Aminotransferase-like"/>
</dbReference>
<dbReference type="Gene3D" id="3.20.10.10">
    <property type="entry name" value="D-amino Acid Aminotransferase, subunit A, domain 2"/>
    <property type="match status" value="1"/>
</dbReference>
<proteinExistence type="predicted"/>
<dbReference type="OrthoDB" id="5288718at2759"/>
<accession>A0A2B7Y185</accession>
<dbReference type="InterPro" id="IPR043132">
    <property type="entry name" value="BCAT-like_C"/>
</dbReference>
<protein>
    <recommendedName>
        <fullName evidence="3">Aminodeoxychorismate lyase</fullName>
    </recommendedName>
</protein>
<keyword evidence="2" id="KW-1185">Reference proteome</keyword>
<organism evidence="1 2">
    <name type="scientific">Polytolypa hystricis (strain UAMH7299)</name>
    <dbReference type="NCBI Taxonomy" id="1447883"/>
    <lineage>
        <taxon>Eukaryota</taxon>
        <taxon>Fungi</taxon>
        <taxon>Dikarya</taxon>
        <taxon>Ascomycota</taxon>
        <taxon>Pezizomycotina</taxon>
        <taxon>Eurotiomycetes</taxon>
        <taxon>Eurotiomycetidae</taxon>
        <taxon>Onygenales</taxon>
        <taxon>Onygenales incertae sedis</taxon>
        <taxon>Polytolypa</taxon>
    </lineage>
</organism>
<evidence type="ECO:0000313" key="1">
    <source>
        <dbReference type="EMBL" id="PGH14955.1"/>
    </source>
</evidence>
<dbReference type="STRING" id="1447883.A0A2B7Y185"/>
<dbReference type="AlphaFoldDB" id="A0A2B7Y185"/>
<dbReference type="Proteomes" id="UP000224634">
    <property type="component" value="Unassembled WGS sequence"/>
</dbReference>
<dbReference type="SUPFAM" id="SSF56752">
    <property type="entry name" value="D-aminoacid aminotransferase-like PLP-dependent enzymes"/>
    <property type="match status" value="1"/>
</dbReference>
<dbReference type="EMBL" id="PDNA01000087">
    <property type="protein sequence ID" value="PGH14955.1"/>
    <property type="molecule type" value="Genomic_DNA"/>
</dbReference>
<evidence type="ECO:0000313" key="2">
    <source>
        <dbReference type="Proteomes" id="UP000224634"/>
    </source>
</evidence>
<comment type="caution">
    <text evidence="1">The sequence shown here is derived from an EMBL/GenBank/DDBJ whole genome shotgun (WGS) entry which is preliminary data.</text>
</comment>
<dbReference type="GO" id="GO:0003824">
    <property type="term" value="F:catalytic activity"/>
    <property type="evidence" value="ECO:0007669"/>
    <property type="project" value="InterPro"/>
</dbReference>
<name>A0A2B7Y185_POLH7</name>
<dbReference type="InterPro" id="IPR043131">
    <property type="entry name" value="BCAT-like_N"/>
</dbReference>
<reference evidence="1 2" key="1">
    <citation type="submission" date="2017-10" db="EMBL/GenBank/DDBJ databases">
        <title>Comparative genomics in systemic dimorphic fungi from Ajellomycetaceae.</title>
        <authorList>
            <person name="Munoz J.F."/>
            <person name="Mcewen J.G."/>
            <person name="Clay O.K."/>
            <person name="Cuomo C.A."/>
        </authorList>
    </citation>
    <scope>NUCLEOTIDE SEQUENCE [LARGE SCALE GENOMIC DNA]</scope>
    <source>
        <strain evidence="1 2">UAMH7299</strain>
    </source>
</reference>
<dbReference type="Pfam" id="PF01063">
    <property type="entry name" value="Aminotran_4"/>
    <property type="match status" value="1"/>
</dbReference>